<evidence type="ECO:0000256" key="2">
    <source>
        <dbReference type="ARBA" id="ARBA00022679"/>
    </source>
</evidence>
<dbReference type="InterPro" id="IPR017583">
    <property type="entry name" value="Tagatose/fructose_Pkinase"/>
</dbReference>
<dbReference type="OrthoDB" id="9801219at2"/>
<feature type="domain" description="Carbohydrate kinase PfkB" evidence="7">
    <location>
        <begin position="8"/>
        <end position="266"/>
    </location>
</feature>
<dbReference type="Proteomes" id="UP000246894">
    <property type="component" value="Chromosome"/>
</dbReference>
<protein>
    <submittedName>
        <fullName evidence="8">Tagatose-6-phosphate kinase</fullName>
        <ecNumber evidence="8">2.7.1.144</ecNumber>
    </submittedName>
</protein>
<dbReference type="EMBL" id="CP023994">
    <property type="protein sequence ID" value="AWR20967.1"/>
    <property type="molecule type" value="Genomic_DNA"/>
</dbReference>
<evidence type="ECO:0000256" key="6">
    <source>
        <dbReference type="PIRNR" id="PIRNR000535"/>
    </source>
</evidence>
<dbReference type="RefSeq" id="WP_110232862.1">
    <property type="nucleotide sequence ID" value="NZ_CP023994.1"/>
</dbReference>
<evidence type="ECO:0000256" key="5">
    <source>
        <dbReference type="ARBA" id="ARBA00022840"/>
    </source>
</evidence>
<dbReference type="InterPro" id="IPR002173">
    <property type="entry name" value="Carboh/pur_kinase_PfkB_CS"/>
</dbReference>
<evidence type="ECO:0000256" key="4">
    <source>
        <dbReference type="ARBA" id="ARBA00022777"/>
    </source>
</evidence>
<dbReference type="InterPro" id="IPR029056">
    <property type="entry name" value="Ribokinase-like"/>
</dbReference>
<dbReference type="Gene3D" id="3.40.1190.20">
    <property type="match status" value="1"/>
</dbReference>
<evidence type="ECO:0000313" key="9">
    <source>
        <dbReference type="Proteomes" id="UP000246894"/>
    </source>
</evidence>
<dbReference type="Pfam" id="PF00294">
    <property type="entry name" value="PfkB"/>
    <property type="match status" value="1"/>
</dbReference>
<keyword evidence="5" id="KW-0067">ATP-binding</keyword>
<dbReference type="AlphaFoldDB" id="A0A2Z3RVR0"/>
<evidence type="ECO:0000259" key="7">
    <source>
        <dbReference type="Pfam" id="PF00294"/>
    </source>
</evidence>
<dbReference type="PROSITE" id="PS00584">
    <property type="entry name" value="PFKB_KINASES_2"/>
    <property type="match status" value="1"/>
</dbReference>
<dbReference type="KEGG" id="aum:AURMO_00350"/>
<keyword evidence="2 6" id="KW-0808">Transferase</keyword>
<dbReference type="PANTHER" id="PTHR46566">
    <property type="entry name" value="1-PHOSPHOFRUCTOKINASE-RELATED"/>
    <property type="match status" value="1"/>
</dbReference>
<evidence type="ECO:0000256" key="3">
    <source>
        <dbReference type="ARBA" id="ARBA00022741"/>
    </source>
</evidence>
<dbReference type="PANTHER" id="PTHR46566:SF5">
    <property type="entry name" value="1-PHOSPHOFRUCTOKINASE"/>
    <property type="match status" value="1"/>
</dbReference>
<name>A0A2Z3RVR0_9MICO</name>
<dbReference type="SUPFAM" id="SSF53613">
    <property type="entry name" value="Ribokinase-like"/>
    <property type="match status" value="1"/>
</dbReference>
<organism evidence="8 9">
    <name type="scientific">Aurantimicrobium photophilum</name>
    <dbReference type="NCBI Taxonomy" id="1987356"/>
    <lineage>
        <taxon>Bacteria</taxon>
        <taxon>Bacillati</taxon>
        <taxon>Actinomycetota</taxon>
        <taxon>Actinomycetes</taxon>
        <taxon>Micrococcales</taxon>
        <taxon>Microbacteriaceae</taxon>
        <taxon>Aurantimicrobium</taxon>
    </lineage>
</organism>
<dbReference type="GO" id="GO:0005524">
    <property type="term" value="F:ATP binding"/>
    <property type="evidence" value="ECO:0007669"/>
    <property type="project" value="UniProtKB-KW"/>
</dbReference>
<keyword evidence="4 8" id="KW-0418">Kinase</keyword>
<dbReference type="CDD" id="cd01164">
    <property type="entry name" value="FruK_PfkB_like"/>
    <property type="match status" value="1"/>
</dbReference>
<dbReference type="GO" id="GO:0009024">
    <property type="term" value="F:tagatose-6-phosphate kinase activity"/>
    <property type="evidence" value="ECO:0007669"/>
    <property type="project" value="UniProtKB-EC"/>
</dbReference>
<accession>A0A2Z3RVR0</accession>
<keyword evidence="3" id="KW-0547">Nucleotide-binding</keyword>
<reference evidence="8 9" key="1">
    <citation type="submission" date="2017-10" db="EMBL/GenBank/DDBJ databases">
        <title>Genome of an Actinobacterium that displays light-enhanced growth.</title>
        <authorList>
            <person name="Maresca J.A."/>
            <person name="Hempel P."/>
            <person name="Shevchenko O."/>
            <person name="Miller K.J."/>
            <person name="Hahn M.W."/>
        </authorList>
    </citation>
    <scope>NUCLEOTIDE SEQUENCE [LARGE SCALE GENOMIC DNA]</scope>
    <source>
        <strain evidence="8 9">MWH-Mo1</strain>
    </source>
</reference>
<dbReference type="InterPro" id="IPR011611">
    <property type="entry name" value="PfkB_dom"/>
</dbReference>
<keyword evidence="9" id="KW-1185">Reference proteome</keyword>
<dbReference type="EC" id="2.7.1.144" evidence="8"/>
<proteinExistence type="inferred from homology"/>
<dbReference type="GO" id="GO:0005829">
    <property type="term" value="C:cytosol"/>
    <property type="evidence" value="ECO:0007669"/>
    <property type="project" value="TreeGrafter"/>
</dbReference>
<evidence type="ECO:0000313" key="8">
    <source>
        <dbReference type="EMBL" id="AWR20967.1"/>
    </source>
</evidence>
<dbReference type="GO" id="GO:0008443">
    <property type="term" value="F:phosphofructokinase activity"/>
    <property type="evidence" value="ECO:0007669"/>
    <property type="project" value="TreeGrafter"/>
</dbReference>
<dbReference type="NCBIfam" id="TIGR03168">
    <property type="entry name" value="1-PFK"/>
    <property type="match status" value="1"/>
</dbReference>
<evidence type="ECO:0000256" key="1">
    <source>
        <dbReference type="ARBA" id="ARBA00010688"/>
    </source>
</evidence>
<sequence>MIITLTANPSVDLTLELESFTTGEVNRATGKHKDPAGKGINVARALHKNNITTAAVFPADVTVGGWIESALSDTGIQTMTTRIADEVRQNITIVDAHGDTTKINEAGPFLTEAESASLLAQISGVLETSPRWLVAAGSLPRGLDGSFYVALGKLAHQHGVRFAVDTSGGAFASVAHAGVADLMKPNHEELEELAGRELPTVGDVVGFAQSLLGNDDAAIVVSLGENGALLVNKRGSVWAGHEPVTPDSTVGAGDSTLAGYLSADVTISEELFGHVDGDITRISTAVAWGSAAVQLPATTVPGPKDITITAVHTVINPSLTTAIKELHV</sequence>
<dbReference type="PIRSF" id="PIRSF000535">
    <property type="entry name" value="1PFK/6PFK/LacC"/>
    <property type="match status" value="1"/>
</dbReference>
<gene>
    <name evidence="8" type="ORF">AURMO_00350</name>
</gene>
<comment type="similarity">
    <text evidence="1">Belongs to the carbohydrate kinase PfkB family.</text>
</comment>